<sequence length="372" mass="40886">MKTHDGYVALLASGGKRKLRANSLLAYGDEESRFKAAVLFHEAAEIERRALSLLEDAAPETRLRAAVERCACLVMGLDVVEAARAFREVEEASAAVPQETANAHRDRLDPLYFAARQDLTELLKRAPVLVSSRFRWEEIAETDRSRARAELDALLQRFPGESTFHLVDARAALDERRFDDLGRAVRRAHRLCPDNPLLRAYMLLVTAQSIAYPGSATTREEAEAELDTAYQELNREPADGVVYLGFMTASLAAFLAAFYAGEDAAEAHGRRARWAAEIAAQRRSIISEDIGKYIEAAGPLIELLTTQPQMLTAIIENTLREALLNSDVGRASGESLQQPKAASLIRGVISQASRWLTPSAELAELSELALAA</sequence>
<proteinExistence type="predicted"/>
<gene>
    <name evidence="1" type="ORF">BE18_01125</name>
</gene>
<reference evidence="1 2" key="1">
    <citation type="submission" date="2014-02" db="EMBL/GenBank/DDBJ databases">
        <title>The small core and large imbalanced accessory genome model reveals a collaborative survival strategy of Sorangium cellulosum strains in nature.</title>
        <authorList>
            <person name="Han K."/>
            <person name="Peng R."/>
            <person name="Blom J."/>
            <person name="Li Y.-Z."/>
        </authorList>
    </citation>
    <scope>NUCLEOTIDE SEQUENCE [LARGE SCALE GENOMIC DNA]</scope>
    <source>
        <strain evidence="1 2">So0149</strain>
    </source>
</reference>
<protein>
    <submittedName>
        <fullName evidence="1">Uncharacterized protein</fullName>
    </submittedName>
</protein>
<name>A0A150TBH6_SORCE</name>
<evidence type="ECO:0000313" key="2">
    <source>
        <dbReference type="Proteomes" id="UP000075515"/>
    </source>
</evidence>
<dbReference type="AlphaFoldDB" id="A0A150TBH6"/>
<comment type="caution">
    <text evidence="1">The sequence shown here is derived from an EMBL/GenBank/DDBJ whole genome shotgun (WGS) entry which is preliminary data.</text>
</comment>
<accession>A0A150TBH6</accession>
<dbReference type="EMBL" id="JEMC01002815">
    <property type="protein sequence ID" value="KYF85056.1"/>
    <property type="molecule type" value="Genomic_DNA"/>
</dbReference>
<organism evidence="1 2">
    <name type="scientific">Sorangium cellulosum</name>
    <name type="common">Polyangium cellulosum</name>
    <dbReference type="NCBI Taxonomy" id="56"/>
    <lineage>
        <taxon>Bacteria</taxon>
        <taxon>Pseudomonadati</taxon>
        <taxon>Myxococcota</taxon>
        <taxon>Polyangia</taxon>
        <taxon>Polyangiales</taxon>
        <taxon>Polyangiaceae</taxon>
        <taxon>Sorangium</taxon>
    </lineage>
</organism>
<evidence type="ECO:0000313" key="1">
    <source>
        <dbReference type="EMBL" id="KYF85056.1"/>
    </source>
</evidence>
<dbReference type="Proteomes" id="UP000075515">
    <property type="component" value="Unassembled WGS sequence"/>
</dbReference>